<keyword evidence="1" id="KW-1133">Transmembrane helix</keyword>
<dbReference type="AlphaFoldDB" id="A0A8A4ZEQ7"/>
<evidence type="ECO:0000313" key="2">
    <source>
        <dbReference type="EMBL" id="QTE30384.1"/>
    </source>
</evidence>
<keyword evidence="3" id="KW-1185">Reference proteome</keyword>
<reference evidence="2" key="1">
    <citation type="submission" date="2021-03" db="EMBL/GenBank/DDBJ databases">
        <title>Pengzhenrongella sicca gen. nov., sp. nov., a new member of suborder Micrococcineae isolated from High-Arctic tundra soil.</title>
        <authorList>
            <person name="Peng F."/>
        </authorList>
    </citation>
    <scope>NUCLEOTIDE SEQUENCE</scope>
    <source>
        <strain evidence="2">LRZ-2</strain>
    </source>
</reference>
<feature type="transmembrane region" description="Helical" evidence="1">
    <location>
        <begin position="104"/>
        <end position="121"/>
    </location>
</feature>
<protein>
    <submittedName>
        <fullName evidence="2">Uncharacterized protein</fullName>
    </submittedName>
</protein>
<feature type="transmembrane region" description="Helical" evidence="1">
    <location>
        <begin position="39"/>
        <end position="57"/>
    </location>
</feature>
<name>A0A8A4ZEQ7_9MICO</name>
<dbReference type="RefSeq" id="WP_227424714.1">
    <property type="nucleotide sequence ID" value="NZ_CP071868.1"/>
</dbReference>
<dbReference type="KEGG" id="psic:J4E96_05160"/>
<feature type="transmembrane region" description="Helical" evidence="1">
    <location>
        <begin position="78"/>
        <end position="98"/>
    </location>
</feature>
<evidence type="ECO:0000313" key="3">
    <source>
        <dbReference type="Proteomes" id="UP000663937"/>
    </source>
</evidence>
<keyword evidence="1" id="KW-0472">Membrane</keyword>
<keyword evidence="1" id="KW-0812">Transmembrane</keyword>
<dbReference type="Proteomes" id="UP000663937">
    <property type="component" value="Chromosome"/>
</dbReference>
<sequence>MPLRVTQDSTKIGYVVLWYFAGFVGLLSVGIAWGTTAVSAAGLVASVLAVGIAVRVFRGDGEPVAPPRAWWRMTARPTSGFVFAALFGAQAVSTAVAARADGDGWLILSAAISLLIGAMFLQSSLRLRARTDRTATSVP</sequence>
<evidence type="ECO:0000256" key="1">
    <source>
        <dbReference type="SAM" id="Phobius"/>
    </source>
</evidence>
<feature type="transmembrane region" description="Helical" evidence="1">
    <location>
        <begin position="12"/>
        <end position="33"/>
    </location>
</feature>
<gene>
    <name evidence="2" type="ORF">J4E96_05160</name>
</gene>
<accession>A0A8A4ZEQ7</accession>
<organism evidence="2 3">
    <name type="scientific">Pengzhenrongella sicca</name>
    <dbReference type="NCBI Taxonomy" id="2819238"/>
    <lineage>
        <taxon>Bacteria</taxon>
        <taxon>Bacillati</taxon>
        <taxon>Actinomycetota</taxon>
        <taxon>Actinomycetes</taxon>
        <taxon>Micrococcales</taxon>
        <taxon>Pengzhenrongella</taxon>
    </lineage>
</organism>
<proteinExistence type="predicted"/>
<dbReference type="EMBL" id="CP071868">
    <property type="protein sequence ID" value="QTE30384.1"/>
    <property type="molecule type" value="Genomic_DNA"/>
</dbReference>